<dbReference type="RefSeq" id="WP_145074909.1">
    <property type="nucleotide sequence ID" value="NZ_CP036298.1"/>
</dbReference>
<evidence type="ECO:0000313" key="5">
    <source>
        <dbReference type="Proteomes" id="UP000318017"/>
    </source>
</evidence>
<accession>A0A518G2I2</accession>
<feature type="chain" id="PRO_5021803146" description="Transmembrane protein" evidence="3">
    <location>
        <begin position="22"/>
        <end position="131"/>
    </location>
</feature>
<dbReference type="EMBL" id="CP036298">
    <property type="protein sequence ID" value="QDV22802.1"/>
    <property type="molecule type" value="Genomic_DNA"/>
</dbReference>
<evidence type="ECO:0000256" key="2">
    <source>
        <dbReference type="SAM" id="Phobius"/>
    </source>
</evidence>
<feature type="transmembrane region" description="Helical" evidence="2">
    <location>
        <begin position="82"/>
        <end position="106"/>
    </location>
</feature>
<keyword evidence="2" id="KW-0812">Transmembrane</keyword>
<evidence type="ECO:0000313" key="4">
    <source>
        <dbReference type="EMBL" id="QDV22802.1"/>
    </source>
</evidence>
<protein>
    <recommendedName>
        <fullName evidence="6">Transmembrane protein</fullName>
    </recommendedName>
</protein>
<keyword evidence="3" id="KW-0732">Signal</keyword>
<keyword evidence="5" id="KW-1185">Reference proteome</keyword>
<keyword evidence="2" id="KW-0472">Membrane</keyword>
<evidence type="ECO:0000256" key="1">
    <source>
        <dbReference type="SAM" id="MobiDB-lite"/>
    </source>
</evidence>
<feature type="region of interest" description="Disordered" evidence="1">
    <location>
        <begin position="106"/>
        <end position="131"/>
    </location>
</feature>
<dbReference type="KEGG" id="ahel:Q31a_10930"/>
<reference evidence="4 5" key="1">
    <citation type="submission" date="2019-02" db="EMBL/GenBank/DDBJ databases">
        <title>Deep-cultivation of Planctomycetes and their phenomic and genomic characterization uncovers novel biology.</title>
        <authorList>
            <person name="Wiegand S."/>
            <person name="Jogler M."/>
            <person name="Boedeker C."/>
            <person name="Pinto D."/>
            <person name="Vollmers J."/>
            <person name="Rivas-Marin E."/>
            <person name="Kohn T."/>
            <person name="Peeters S.H."/>
            <person name="Heuer A."/>
            <person name="Rast P."/>
            <person name="Oberbeckmann S."/>
            <person name="Bunk B."/>
            <person name="Jeske O."/>
            <person name="Meyerdierks A."/>
            <person name="Storesund J.E."/>
            <person name="Kallscheuer N."/>
            <person name="Luecker S."/>
            <person name="Lage O.M."/>
            <person name="Pohl T."/>
            <person name="Merkel B.J."/>
            <person name="Hornburger P."/>
            <person name="Mueller R.-W."/>
            <person name="Bruemmer F."/>
            <person name="Labrenz M."/>
            <person name="Spormann A.M."/>
            <person name="Op den Camp H."/>
            <person name="Overmann J."/>
            <person name="Amann R."/>
            <person name="Jetten M.S.M."/>
            <person name="Mascher T."/>
            <person name="Medema M.H."/>
            <person name="Devos D.P."/>
            <person name="Kaster A.-K."/>
            <person name="Ovreas L."/>
            <person name="Rohde M."/>
            <person name="Galperin M.Y."/>
            <person name="Jogler C."/>
        </authorList>
    </citation>
    <scope>NUCLEOTIDE SEQUENCE [LARGE SCALE GENOMIC DNA]</scope>
    <source>
        <strain evidence="4 5">Q31a</strain>
    </source>
</reference>
<name>A0A518G2I2_9BACT</name>
<feature type="region of interest" description="Disordered" evidence="1">
    <location>
        <begin position="43"/>
        <end position="66"/>
    </location>
</feature>
<feature type="signal peptide" evidence="3">
    <location>
        <begin position="1"/>
        <end position="21"/>
    </location>
</feature>
<dbReference type="AlphaFoldDB" id="A0A518G2I2"/>
<gene>
    <name evidence="4" type="ORF">Q31a_10930</name>
</gene>
<keyword evidence="2" id="KW-1133">Transmembrane helix</keyword>
<feature type="compositionally biased region" description="Basic residues" evidence="1">
    <location>
        <begin position="112"/>
        <end position="131"/>
    </location>
</feature>
<sequence precursor="true">MPHVRLLGLILFITTVFLALAAAATKTTSIKFKRRDSAKILNTPAPAQAGELPTGPVLPLPSDGAAANPKVEPAVEFVSVPIVWPLMITGALGMLIWFVPAPLSALSSTSSKSKRRKSRSRRSKTRQRSRR</sequence>
<proteinExistence type="predicted"/>
<organism evidence="4 5">
    <name type="scientific">Aureliella helgolandensis</name>
    <dbReference type="NCBI Taxonomy" id="2527968"/>
    <lineage>
        <taxon>Bacteria</taxon>
        <taxon>Pseudomonadati</taxon>
        <taxon>Planctomycetota</taxon>
        <taxon>Planctomycetia</taxon>
        <taxon>Pirellulales</taxon>
        <taxon>Pirellulaceae</taxon>
        <taxon>Aureliella</taxon>
    </lineage>
</organism>
<evidence type="ECO:0000256" key="3">
    <source>
        <dbReference type="SAM" id="SignalP"/>
    </source>
</evidence>
<evidence type="ECO:0008006" key="6">
    <source>
        <dbReference type="Google" id="ProtNLM"/>
    </source>
</evidence>
<dbReference type="Proteomes" id="UP000318017">
    <property type="component" value="Chromosome"/>
</dbReference>